<reference evidence="2 3" key="1">
    <citation type="submission" date="2010-04" db="EMBL/GenBank/DDBJ databases">
        <authorList>
            <person name="Qin X."/>
            <person name="Bachman B."/>
            <person name="Battles P."/>
            <person name="Bell A."/>
            <person name="Bess C."/>
            <person name="Bickham C."/>
            <person name="Chaboub L."/>
            <person name="Chen D."/>
            <person name="Coyle M."/>
            <person name="Deiros D.R."/>
            <person name="Dinh H."/>
            <person name="Forbes L."/>
            <person name="Fowler G."/>
            <person name="Francisco L."/>
            <person name="Fu Q."/>
            <person name="Gubbala S."/>
            <person name="Hale W."/>
            <person name="Han Y."/>
            <person name="Hemphill L."/>
            <person name="Highlander S.K."/>
            <person name="Hirani K."/>
            <person name="Hogues M."/>
            <person name="Jackson L."/>
            <person name="Jakkamsetti A."/>
            <person name="Javaid M."/>
            <person name="Jiang H."/>
            <person name="Korchina V."/>
            <person name="Kovar C."/>
            <person name="Lara F."/>
            <person name="Lee S."/>
            <person name="Mata R."/>
            <person name="Mathew T."/>
            <person name="Moen C."/>
            <person name="Morales K."/>
            <person name="Munidasa M."/>
            <person name="Nazareth L."/>
            <person name="Ngo R."/>
            <person name="Nguyen L."/>
            <person name="Okwuonu G."/>
            <person name="Ongeri F."/>
            <person name="Patil S."/>
            <person name="Petrosino J."/>
            <person name="Pham C."/>
            <person name="Pham P."/>
            <person name="Pu L.-L."/>
            <person name="Puazo M."/>
            <person name="Raj R."/>
            <person name="Reid J."/>
            <person name="Rouhana J."/>
            <person name="Saada N."/>
            <person name="Shang Y."/>
            <person name="Simmons D."/>
            <person name="Thornton R."/>
            <person name="Warren J."/>
            <person name="Weissenberger G."/>
            <person name="Zhang J."/>
            <person name="Zhang L."/>
            <person name="Zhou C."/>
            <person name="Zhu D."/>
            <person name="Muzny D."/>
            <person name="Worley K."/>
            <person name="Gibbs R."/>
        </authorList>
    </citation>
    <scope>NUCLEOTIDE SEQUENCE [LARGE SCALE GENOMIC DNA]</scope>
    <source>
        <strain evidence="2 3">ATCC 49957</strain>
    </source>
</reference>
<keyword evidence="1" id="KW-0472">Membrane</keyword>
<evidence type="ECO:0000256" key="1">
    <source>
        <dbReference type="SAM" id="Phobius"/>
    </source>
</evidence>
<dbReference type="RefSeq" id="WP_007003380.1">
    <property type="nucleotide sequence ID" value="NZ_GG770777.1"/>
</dbReference>
<evidence type="ECO:0000313" key="3">
    <source>
        <dbReference type="Proteomes" id="UP000005324"/>
    </source>
</evidence>
<keyword evidence="3" id="KW-1185">Reference proteome</keyword>
<dbReference type="EMBL" id="ADVL01000790">
    <property type="protein sequence ID" value="EFH09430.1"/>
    <property type="molecule type" value="Genomic_DNA"/>
</dbReference>
<dbReference type="AlphaFoldDB" id="D5RTD8"/>
<feature type="transmembrane region" description="Helical" evidence="1">
    <location>
        <begin position="12"/>
        <end position="31"/>
    </location>
</feature>
<dbReference type="HOGENOM" id="CLU_2024990_0_0_5"/>
<comment type="caution">
    <text evidence="2">The sequence shown here is derived from an EMBL/GenBank/DDBJ whole genome shotgun (WGS) entry which is preliminary data.</text>
</comment>
<evidence type="ECO:0000313" key="2">
    <source>
        <dbReference type="EMBL" id="EFH09430.1"/>
    </source>
</evidence>
<keyword evidence="1" id="KW-1133">Transmembrane helix</keyword>
<organism evidence="2 3">
    <name type="scientific">Pseudoroseomonas cervicalis ATCC 49957</name>
    <dbReference type="NCBI Taxonomy" id="525371"/>
    <lineage>
        <taxon>Bacteria</taxon>
        <taxon>Pseudomonadati</taxon>
        <taxon>Pseudomonadota</taxon>
        <taxon>Alphaproteobacteria</taxon>
        <taxon>Acetobacterales</taxon>
        <taxon>Roseomonadaceae</taxon>
        <taxon>Roseomonas</taxon>
    </lineage>
</organism>
<dbReference type="Proteomes" id="UP000005324">
    <property type="component" value="Unassembled WGS sequence"/>
</dbReference>
<protein>
    <submittedName>
        <fullName evidence="2">Uncharacterized protein</fullName>
    </submittedName>
</protein>
<proteinExistence type="predicted"/>
<name>D5RTD8_9PROT</name>
<accession>D5RTD8</accession>
<sequence length="122" mass="12972">MDWITPLLPVLLEHLVLPALLALGAYLVTLLPGPLRQRLESATHAEDMQLLLGALTRAALASLPDLAGGRITAAEAARRAAEYARDNLPDTLAKLRPPPETLQAMARAAVTQALKPGEGAKR</sequence>
<keyword evidence="1" id="KW-0812">Transmembrane</keyword>
<gene>
    <name evidence="2" type="ORF">HMPREF0731_4350</name>
</gene>